<evidence type="ECO:0000256" key="6">
    <source>
        <dbReference type="PIRSR" id="PIRSR000097-3"/>
    </source>
</evidence>
<organism evidence="8 9">
    <name type="scientific">Mesorhabditis belari</name>
    <dbReference type="NCBI Taxonomy" id="2138241"/>
    <lineage>
        <taxon>Eukaryota</taxon>
        <taxon>Metazoa</taxon>
        <taxon>Ecdysozoa</taxon>
        <taxon>Nematoda</taxon>
        <taxon>Chromadorea</taxon>
        <taxon>Rhabditida</taxon>
        <taxon>Rhabditina</taxon>
        <taxon>Rhabditomorpha</taxon>
        <taxon>Rhabditoidea</taxon>
        <taxon>Rhabditidae</taxon>
        <taxon>Mesorhabditinae</taxon>
        <taxon>Mesorhabditis</taxon>
    </lineage>
</organism>
<dbReference type="WBParaSite" id="MBELARI_LOCUS9950">
    <property type="protein sequence ID" value="MBELARI_LOCUS9950"/>
    <property type="gene ID" value="MBELARI_LOCUS9950"/>
</dbReference>
<feature type="site" description="Lowers pKa of active site Tyr" evidence="6">
    <location>
        <position position="79"/>
    </location>
</feature>
<protein>
    <submittedName>
        <fullName evidence="9">NADP-dependent oxidoreductase domain-containing protein</fullName>
    </submittedName>
</protein>
<dbReference type="PROSITE" id="PS00062">
    <property type="entry name" value="ALDOKETO_REDUCTASE_2"/>
    <property type="match status" value="1"/>
</dbReference>
<keyword evidence="3" id="KW-0560">Oxidoreductase</keyword>
<evidence type="ECO:0000256" key="1">
    <source>
        <dbReference type="ARBA" id="ARBA00007905"/>
    </source>
</evidence>
<dbReference type="AlphaFoldDB" id="A0AAF3FVE5"/>
<proteinExistence type="inferred from homology"/>
<feature type="binding site" evidence="5">
    <location>
        <position position="112"/>
    </location>
    <ligand>
        <name>substrate</name>
    </ligand>
</feature>
<dbReference type="GO" id="GO:0016491">
    <property type="term" value="F:oxidoreductase activity"/>
    <property type="evidence" value="ECO:0007669"/>
    <property type="project" value="UniProtKB-KW"/>
</dbReference>
<keyword evidence="2" id="KW-0521">NADP</keyword>
<dbReference type="PANTHER" id="PTHR11732">
    <property type="entry name" value="ALDO/KETO REDUCTASE"/>
    <property type="match status" value="1"/>
</dbReference>
<dbReference type="PROSITE" id="PS00063">
    <property type="entry name" value="ALDOKETO_REDUCTASE_3"/>
    <property type="match status" value="1"/>
</dbReference>
<dbReference type="Proteomes" id="UP000887575">
    <property type="component" value="Unassembled WGS sequence"/>
</dbReference>
<dbReference type="FunFam" id="3.20.20.100:FF:000006">
    <property type="entry name" value="Aldo-keto reductase family 1 member A1"/>
    <property type="match status" value="1"/>
</dbReference>
<feature type="domain" description="NADP-dependent oxidoreductase" evidence="7">
    <location>
        <begin position="18"/>
        <end position="293"/>
    </location>
</feature>
<evidence type="ECO:0000256" key="2">
    <source>
        <dbReference type="ARBA" id="ARBA00022857"/>
    </source>
</evidence>
<dbReference type="Gene3D" id="3.20.20.100">
    <property type="entry name" value="NADP-dependent oxidoreductase domain"/>
    <property type="match status" value="1"/>
</dbReference>
<evidence type="ECO:0000313" key="8">
    <source>
        <dbReference type="Proteomes" id="UP000887575"/>
    </source>
</evidence>
<evidence type="ECO:0000313" key="9">
    <source>
        <dbReference type="WBParaSite" id="MBELARI_LOCUS9950"/>
    </source>
</evidence>
<dbReference type="InterPro" id="IPR020471">
    <property type="entry name" value="AKR"/>
</dbReference>
<accession>A0AAF3FVE5</accession>
<comment type="similarity">
    <text evidence="1">Belongs to the aldo/keto reductase family.</text>
</comment>
<dbReference type="InterPro" id="IPR018170">
    <property type="entry name" value="Aldo/ket_reductase_CS"/>
</dbReference>
<dbReference type="SUPFAM" id="SSF51430">
    <property type="entry name" value="NAD(P)-linked oxidoreductase"/>
    <property type="match status" value="1"/>
</dbReference>
<dbReference type="InterPro" id="IPR036812">
    <property type="entry name" value="NAD(P)_OxRdtase_dom_sf"/>
</dbReference>
<dbReference type="PRINTS" id="PR00069">
    <property type="entry name" value="ALDKETRDTASE"/>
</dbReference>
<feature type="active site" description="Proton donor" evidence="4">
    <location>
        <position position="50"/>
    </location>
</feature>
<dbReference type="PIRSF" id="PIRSF000097">
    <property type="entry name" value="AKR"/>
    <property type="match status" value="1"/>
</dbReference>
<reference evidence="9" key="1">
    <citation type="submission" date="2024-02" db="UniProtKB">
        <authorList>
            <consortium name="WormBaseParasite"/>
        </authorList>
    </citation>
    <scope>IDENTIFICATION</scope>
</reference>
<evidence type="ECO:0000256" key="4">
    <source>
        <dbReference type="PIRSR" id="PIRSR000097-1"/>
    </source>
</evidence>
<name>A0AAF3FVE5_9BILA</name>
<evidence type="ECO:0000256" key="3">
    <source>
        <dbReference type="ARBA" id="ARBA00023002"/>
    </source>
</evidence>
<keyword evidence="8" id="KW-1185">Reference proteome</keyword>
<sequence>MSSPFIKLSSGFKMPQFGLGTWLAKPGEVANAVEIALKVGYQHIDCAVSYENQHEIGPVFQKAFKDGVIKRENLFVCSKVWNTRHSFDKAKLCVSEILRDLQLDYLDLCLIHWPVGYDEETNEIWPKHSDGRMRYSNVHYSETWKALEDCVEKGLVKSIGLSNFNHKQIEEILGMAKIKPAVLQVEMHPYFQQKKMRDFCGKHGIAITAYSPLANPTMPFRKDGDPTILTDSIFLRIAEKHGKSPAQVALRWAIQEGIIVIPKSISEKRIKENFSIFDYELDEKDMDEIRGVDRNWRILNTVERDGKHPFWGFGEEY</sequence>
<dbReference type="Pfam" id="PF00248">
    <property type="entry name" value="Aldo_ket_red"/>
    <property type="match status" value="1"/>
</dbReference>
<evidence type="ECO:0000259" key="7">
    <source>
        <dbReference type="Pfam" id="PF00248"/>
    </source>
</evidence>
<dbReference type="InterPro" id="IPR023210">
    <property type="entry name" value="NADP_OxRdtase_dom"/>
</dbReference>
<evidence type="ECO:0000256" key="5">
    <source>
        <dbReference type="PIRSR" id="PIRSR000097-2"/>
    </source>
</evidence>